<evidence type="ECO:0000256" key="1">
    <source>
        <dbReference type="ARBA" id="ARBA00022679"/>
    </source>
</evidence>
<dbReference type="InterPro" id="IPR000182">
    <property type="entry name" value="GNAT_dom"/>
</dbReference>
<feature type="domain" description="N-acetyltransferase" evidence="3">
    <location>
        <begin position="1"/>
        <end position="151"/>
    </location>
</feature>
<sequence>MNIRKLNIREETPPVDLLLLADPSVRLVKEYVNRGHCYVAEEGSHPIGVYVLLPTRPDTIELVNVAVNENLHGRGYGKQLVNHAIDQARELGYTTIEVGTGSTGVAQLALYQKCGFRMTGIDRDFFVRHYDEEIYENGMRLRDMVRMSLDL</sequence>
<dbReference type="KEGG" id="plw:D5F53_28770"/>
<accession>A0A385TTL2</accession>
<evidence type="ECO:0000256" key="2">
    <source>
        <dbReference type="ARBA" id="ARBA00023315"/>
    </source>
</evidence>
<evidence type="ECO:0000259" key="3">
    <source>
        <dbReference type="PROSITE" id="PS51186"/>
    </source>
</evidence>
<dbReference type="InterPro" id="IPR016181">
    <property type="entry name" value="Acyl_CoA_acyltransferase"/>
</dbReference>
<dbReference type="PROSITE" id="PS51186">
    <property type="entry name" value="GNAT"/>
    <property type="match status" value="1"/>
</dbReference>
<dbReference type="AlphaFoldDB" id="A0A385TTL2"/>
<keyword evidence="1 4" id="KW-0808">Transferase</keyword>
<dbReference type="Gene3D" id="3.40.630.30">
    <property type="match status" value="1"/>
</dbReference>
<dbReference type="CDD" id="cd04301">
    <property type="entry name" value="NAT_SF"/>
    <property type="match status" value="1"/>
</dbReference>
<reference evidence="4 5" key="1">
    <citation type="submission" date="2018-09" db="EMBL/GenBank/DDBJ databases">
        <title>Genome Sequence of Paenibacillus lautus Strain E7593-69, Azo Dye-Degrading Bacteria, Isolated from Commercial Tattoo Inks.</title>
        <authorList>
            <person name="Nho S.W."/>
            <person name="Kim S.-J."/>
            <person name="Kweon O."/>
            <person name="Cerniglia C.E."/>
        </authorList>
    </citation>
    <scope>NUCLEOTIDE SEQUENCE [LARGE SCALE GENOMIC DNA]</scope>
    <source>
        <strain evidence="4 5">E7593-69</strain>
    </source>
</reference>
<name>A0A385TTL2_PAELA</name>
<dbReference type="Proteomes" id="UP000266552">
    <property type="component" value="Chromosome"/>
</dbReference>
<evidence type="ECO:0000313" key="4">
    <source>
        <dbReference type="EMBL" id="AYB47056.1"/>
    </source>
</evidence>
<keyword evidence="5" id="KW-1185">Reference proteome</keyword>
<organism evidence="4 5">
    <name type="scientific">Paenibacillus lautus</name>
    <name type="common">Bacillus lautus</name>
    <dbReference type="NCBI Taxonomy" id="1401"/>
    <lineage>
        <taxon>Bacteria</taxon>
        <taxon>Bacillati</taxon>
        <taxon>Bacillota</taxon>
        <taxon>Bacilli</taxon>
        <taxon>Bacillales</taxon>
        <taxon>Paenibacillaceae</taxon>
        <taxon>Paenibacillus</taxon>
    </lineage>
</organism>
<protein>
    <submittedName>
        <fullName evidence="4">GNAT family N-acetyltransferase</fullName>
    </submittedName>
</protein>
<dbReference type="PANTHER" id="PTHR43877">
    <property type="entry name" value="AMINOALKYLPHOSPHONATE N-ACETYLTRANSFERASE-RELATED-RELATED"/>
    <property type="match status" value="1"/>
</dbReference>
<keyword evidence="2" id="KW-0012">Acyltransferase</keyword>
<evidence type="ECO:0000313" key="5">
    <source>
        <dbReference type="Proteomes" id="UP000266552"/>
    </source>
</evidence>
<dbReference type="RefSeq" id="WP_119850562.1">
    <property type="nucleotide sequence ID" value="NZ_CP032412.1"/>
</dbReference>
<proteinExistence type="predicted"/>
<dbReference type="Pfam" id="PF00583">
    <property type="entry name" value="Acetyltransf_1"/>
    <property type="match status" value="1"/>
</dbReference>
<gene>
    <name evidence="4" type="ORF">D5F53_28770</name>
</gene>
<dbReference type="InterPro" id="IPR050832">
    <property type="entry name" value="Bact_Acetyltransf"/>
</dbReference>
<dbReference type="GO" id="GO:0016747">
    <property type="term" value="F:acyltransferase activity, transferring groups other than amino-acyl groups"/>
    <property type="evidence" value="ECO:0007669"/>
    <property type="project" value="InterPro"/>
</dbReference>
<dbReference type="EMBL" id="CP032412">
    <property type="protein sequence ID" value="AYB47056.1"/>
    <property type="molecule type" value="Genomic_DNA"/>
</dbReference>
<dbReference type="SUPFAM" id="SSF55729">
    <property type="entry name" value="Acyl-CoA N-acyltransferases (Nat)"/>
    <property type="match status" value="1"/>
</dbReference>